<evidence type="ECO:0000256" key="6">
    <source>
        <dbReference type="ARBA" id="ARBA00022989"/>
    </source>
</evidence>
<dbReference type="Proteomes" id="UP001302477">
    <property type="component" value="Chromosome"/>
</dbReference>
<evidence type="ECO:0000313" key="11">
    <source>
        <dbReference type="EMBL" id="WOX05144.1"/>
    </source>
</evidence>
<dbReference type="Pfam" id="PF02416">
    <property type="entry name" value="TatA_B_E"/>
    <property type="match status" value="1"/>
</dbReference>
<keyword evidence="5 9" id="KW-0653">Protein transport</keyword>
<dbReference type="PANTHER" id="PTHR42982:SF1">
    <property type="entry name" value="SEC-INDEPENDENT PROTEIN TRANSLOCASE PROTEIN TATA"/>
    <property type="match status" value="1"/>
</dbReference>
<dbReference type="InterPro" id="IPR003369">
    <property type="entry name" value="TatA/B/E"/>
</dbReference>
<feature type="compositionally biased region" description="Basic and acidic residues" evidence="10">
    <location>
        <begin position="60"/>
        <end position="70"/>
    </location>
</feature>
<dbReference type="RefSeq" id="WP_318953618.1">
    <property type="nucleotide sequence ID" value="NZ_CP137555.1"/>
</dbReference>
<dbReference type="GO" id="GO:0043953">
    <property type="term" value="P:protein transport by the Tat complex"/>
    <property type="evidence" value="ECO:0007669"/>
    <property type="project" value="UniProtKB-UniRule"/>
</dbReference>
<dbReference type="Gene3D" id="1.20.5.3310">
    <property type="match status" value="1"/>
</dbReference>
<evidence type="ECO:0000256" key="5">
    <source>
        <dbReference type="ARBA" id="ARBA00022927"/>
    </source>
</evidence>
<comment type="subunit">
    <text evidence="9">The Tat system comprises two distinct complexes: a TatABC complex, containing multiple copies of TatA, TatB and TatC subunits, and a separate TatA complex, containing only TatA subunits. Substrates initially bind to the TatABC complex, which probably triggers association of the separate TatA complex to form the active translocon.</text>
</comment>
<dbReference type="PANTHER" id="PTHR42982">
    <property type="entry name" value="SEC-INDEPENDENT PROTEIN TRANSLOCASE PROTEIN TATA"/>
    <property type="match status" value="1"/>
</dbReference>
<dbReference type="InterPro" id="IPR006312">
    <property type="entry name" value="TatA/E"/>
</dbReference>
<evidence type="ECO:0000256" key="3">
    <source>
        <dbReference type="ARBA" id="ARBA00022475"/>
    </source>
</evidence>
<dbReference type="GO" id="GO:0008320">
    <property type="term" value="F:protein transmembrane transporter activity"/>
    <property type="evidence" value="ECO:0007669"/>
    <property type="project" value="UniProtKB-UniRule"/>
</dbReference>
<reference evidence="11 12" key="1">
    <citation type="submission" date="2023-10" db="EMBL/GenBank/DDBJ databases">
        <title>Description of Microbulbifer bruguierae sp. nov., isolated from the sediments of mangrove plant Bruguiera sexangula and comparative genomic analyses of the genus Microbulbifer.</title>
        <authorList>
            <person name="Long M."/>
        </authorList>
    </citation>
    <scope>NUCLEOTIDE SEQUENCE [LARGE SCALE GENOMIC DNA]</scope>
    <source>
        <strain evidence="11 12">SPO729</strain>
    </source>
</reference>
<dbReference type="GO" id="GO:0033281">
    <property type="term" value="C:TAT protein transport complex"/>
    <property type="evidence" value="ECO:0007669"/>
    <property type="project" value="UniProtKB-UniRule"/>
</dbReference>
<keyword evidence="2 9" id="KW-0813">Transport</keyword>
<accession>A0AAU0MZ84</accession>
<sequence length="70" mass="7486">MAGISIWQLLIILAIAIMLFGSKRLGTIGSDLGGAIKGFKKSMSDEDNSLATMPANNGNDRAEHRPDSMH</sequence>
<feature type="compositionally biased region" description="Polar residues" evidence="10">
    <location>
        <begin position="49"/>
        <end position="59"/>
    </location>
</feature>
<keyword evidence="12" id="KW-1185">Reference proteome</keyword>
<feature type="transmembrane region" description="Helical" evidence="9">
    <location>
        <begin position="6"/>
        <end position="22"/>
    </location>
</feature>
<evidence type="ECO:0000256" key="8">
    <source>
        <dbReference type="ARBA" id="ARBA00023136"/>
    </source>
</evidence>
<evidence type="ECO:0000256" key="1">
    <source>
        <dbReference type="ARBA" id="ARBA00004162"/>
    </source>
</evidence>
<comment type="similarity">
    <text evidence="9">Belongs to the TatA/E family.</text>
</comment>
<evidence type="ECO:0000256" key="10">
    <source>
        <dbReference type="SAM" id="MobiDB-lite"/>
    </source>
</evidence>
<evidence type="ECO:0000256" key="7">
    <source>
        <dbReference type="ARBA" id="ARBA00023010"/>
    </source>
</evidence>
<dbReference type="NCBIfam" id="TIGR01411">
    <property type="entry name" value="tatAE"/>
    <property type="match status" value="1"/>
</dbReference>
<evidence type="ECO:0000256" key="4">
    <source>
        <dbReference type="ARBA" id="ARBA00022692"/>
    </source>
</evidence>
<name>A0AAU0MZ84_9GAMM</name>
<evidence type="ECO:0000256" key="9">
    <source>
        <dbReference type="HAMAP-Rule" id="MF_00236"/>
    </source>
</evidence>
<keyword evidence="7 9" id="KW-0811">Translocation</keyword>
<comment type="function">
    <text evidence="9">Part of the twin-arginine translocation (Tat) system that transports large folded proteins containing a characteristic twin-arginine motif in their signal peptide across membranes. TatA could form the protein-conducting channel of the Tat system.</text>
</comment>
<evidence type="ECO:0000313" key="12">
    <source>
        <dbReference type="Proteomes" id="UP001302477"/>
    </source>
</evidence>
<organism evidence="11 12">
    <name type="scientific">Microbulbifer pacificus</name>
    <dbReference type="NCBI Taxonomy" id="407164"/>
    <lineage>
        <taxon>Bacteria</taxon>
        <taxon>Pseudomonadati</taxon>
        <taxon>Pseudomonadota</taxon>
        <taxon>Gammaproteobacteria</taxon>
        <taxon>Cellvibrionales</taxon>
        <taxon>Microbulbiferaceae</taxon>
        <taxon>Microbulbifer</taxon>
    </lineage>
</organism>
<proteinExistence type="inferred from homology"/>
<dbReference type="EMBL" id="CP137555">
    <property type="protein sequence ID" value="WOX05144.1"/>
    <property type="molecule type" value="Genomic_DNA"/>
</dbReference>
<comment type="subcellular location">
    <subcellularLocation>
        <location evidence="1 9">Cell membrane</location>
        <topology evidence="1 9">Single-pass membrane protein</topology>
    </subcellularLocation>
</comment>
<gene>
    <name evidence="9 11" type="primary">tatA</name>
    <name evidence="11" type="ORF">R5R33_15570</name>
</gene>
<dbReference type="KEGG" id="mpaf:R5R33_15570"/>
<keyword evidence="8 9" id="KW-0472">Membrane</keyword>
<protein>
    <recommendedName>
        <fullName evidence="9">Sec-independent protein translocase protein TatA</fullName>
    </recommendedName>
</protein>
<dbReference type="AlphaFoldDB" id="A0AAU0MZ84"/>
<feature type="region of interest" description="Disordered" evidence="10">
    <location>
        <begin position="45"/>
        <end position="70"/>
    </location>
</feature>
<keyword evidence="6 9" id="KW-1133">Transmembrane helix</keyword>
<keyword evidence="4 9" id="KW-0812">Transmembrane</keyword>
<dbReference type="HAMAP" id="MF_00236">
    <property type="entry name" value="TatA_E"/>
    <property type="match status" value="1"/>
</dbReference>
<evidence type="ECO:0000256" key="2">
    <source>
        <dbReference type="ARBA" id="ARBA00022448"/>
    </source>
</evidence>
<keyword evidence="3 9" id="KW-1003">Cell membrane</keyword>